<dbReference type="Gene3D" id="3.40.50.720">
    <property type="entry name" value="NAD(P)-binding Rossmann-like Domain"/>
    <property type="match status" value="1"/>
</dbReference>
<dbReference type="RefSeq" id="WP_148622169.1">
    <property type="nucleotide sequence ID" value="NZ_SDGZ01000010.1"/>
</dbReference>
<proteinExistence type="predicted"/>
<feature type="domain" description="NAD(P)-binding" evidence="1">
    <location>
        <begin position="7"/>
        <end position="144"/>
    </location>
</feature>
<reference evidence="2 3" key="1">
    <citation type="submission" date="2019-01" db="EMBL/GenBank/DDBJ databases">
        <title>Weissella sp. nov., a novel lactic acid bacterium isolated from animal feces.</title>
        <authorList>
            <person name="Wang L.-T."/>
        </authorList>
    </citation>
    <scope>NUCLEOTIDE SEQUENCE [LARGE SCALE GENOMIC DNA]</scope>
    <source>
        <strain evidence="2 3">8H-2</strain>
    </source>
</reference>
<evidence type="ECO:0000313" key="2">
    <source>
        <dbReference type="EMBL" id="TYC50087.1"/>
    </source>
</evidence>
<dbReference type="SUPFAM" id="SSF51735">
    <property type="entry name" value="NAD(P)-binding Rossmann-fold domains"/>
    <property type="match status" value="1"/>
</dbReference>
<keyword evidence="3" id="KW-1185">Reference proteome</keyword>
<dbReference type="Proteomes" id="UP000371977">
    <property type="component" value="Unassembled WGS sequence"/>
</dbReference>
<dbReference type="EMBL" id="SDGZ01000010">
    <property type="protein sequence ID" value="TYC50087.1"/>
    <property type="molecule type" value="Genomic_DNA"/>
</dbReference>
<dbReference type="Gene3D" id="3.90.25.10">
    <property type="entry name" value="UDP-galactose 4-epimerase, domain 1"/>
    <property type="match status" value="1"/>
</dbReference>
<sequence length="280" mass="29912">MKYLVTGASGNFGGAALKHLSSLVEQNEIVALVRNEAKVANLEAAGYEVRVADYGNEAALKTAFAGIDRVLLISGAPGNRQAEHKNVIEAAKSAGVTYLVYTSFPKAPDAENALAPDHAVTEKMIIASGLEHAFLRNNWYLENELPLVKAALHSGTLAFAAGEGRVGWALRREYAEAAVNILVNKSETDVLEFGGTPRTYVELTEALVAATGKQVLAKSVDDAEFVASLVNAGMNEATANVFLSFQKLIEDRQLDVPSDDLTKTLGHPLASLTEAFKELI</sequence>
<name>A0A6C2C871_9LACO</name>
<dbReference type="Pfam" id="PF13460">
    <property type="entry name" value="NAD_binding_10"/>
    <property type="match status" value="1"/>
</dbReference>
<dbReference type="InterPro" id="IPR016040">
    <property type="entry name" value="NAD(P)-bd_dom"/>
</dbReference>
<evidence type="ECO:0000313" key="3">
    <source>
        <dbReference type="Proteomes" id="UP000371977"/>
    </source>
</evidence>
<dbReference type="OrthoDB" id="152510at2"/>
<comment type="caution">
    <text evidence="2">The sequence shown here is derived from an EMBL/GenBank/DDBJ whole genome shotgun (WGS) entry which is preliminary data.</text>
</comment>
<dbReference type="InterPro" id="IPR052718">
    <property type="entry name" value="NmrA-type_oxidoreductase"/>
</dbReference>
<protein>
    <submittedName>
        <fullName evidence="2">SDR family oxidoreductase</fullName>
    </submittedName>
</protein>
<dbReference type="CDD" id="cd05269">
    <property type="entry name" value="TMR_SDR_a"/>
    <property type="match status" value="1"/>
</dbReference>
<gene>
    <name evidence="2" type="ORF">ESZ50_03280</name>
</gene>
<dbReference type="InterPro" id="IPR036291">
    <property type="entry name" value="NAD(P)-bd_dom_sf"/>
</dbReference>
<accession>A0A6C2C871</accession>
<dbReference type="PANTHER" id="PTHR47129">
    <property type="entry name" value="QUINONE OXIDOREDUCTASE 2"/>
    <property type="match status" value="1"/>
</dbReference>
<dbReference type="AlphaFoldDB" id="A0A6C2C871"/>
<dbReference type="PANTHER" id="PTHR47129:SF1">
    <property type="entry name" value="NMRA-LIKE DOMAIN-CONTAINING PROTEIN"/>
    <property type="match status" value="1"/>
</dbReference>
<evidence type="ECO:0000259" key="1">
    <source>
        <dbReference type="Pfam" id="PF13460"/>
    </source>
</evidence>
<organism evidence="2 3">
    <name type="scientific">Weissella muntiaci</name>
    <dbReference type="NCBI Taxonomy" id="2508881"/>
    <lineage>
        <taxon>Bacteria</taxon>
        <taxon>Bacillati</taxon>
        <taxon>Bacillota</taxon>
        <taxon>Bacilli</taxon>
        <taxon>Lactobacillales</taxon>
        <taxon>Lactobacillaceae</taxon>
        <taxon>Weissella</taxon>
    </lineage>
</organism>